<accession>A0A0G0G9V7</accession>
<organism evidence="1 2">
    <name type="scientific">Candidatus Magasanikbacteria bacterium GW2011_GWC2_37_14</name>
    <dbReference type="NCBI Taxonomy" id="1619046"/>
    <lineage>
        <taxon>Bacteria</taxon>
        <taxon>Candidatus Magasanikiibacteriota</taxon>
    </lineage>
</organism>
<proteinExistence type="predicted"/>
<dbReference type="CDD" id="cd02440">
    <property type="entry name" value="AdoMet_MTases"/>
    <property type="match status" value="1"/>
</dbReference>
<dbReference type="STRING" id="1619046.US42_C0004G0037"/>
<reference evidence="1 2" key="1">
    <citation type="journal article" date="2015" name="Nature">
        <title>rRNA introns, odd ribosomes, and small enigmatic genomes across a large radiation of phyla.</title>
        <authorList>
            <person name="Brown C.T."/>
            <person name="Hug L.A."/>
            <person name="Thomas B.C."/>
            <person name="Sharon I."/>
            <person name="Castelle C.J."/>
            <person name="Singh A."/>
            <person name="Wilkins M.J."/>
            <person name="Williams K.H."/>
            <person name="Banfield J.F."/>
        </authorList>
    </citation>
    <scope>NUCLEOTIDE SEQUENCE [LARGE SCALE GENOMIC DNA]</scope>
</reference>
<dbReference type="Gene3D" id="3.40.50.150">
    <property type="entry name" value="Vaccinia Virus protein VP39"/>
    <property type="match status" value="1"/>
</dbReference>
<dbReference type="SUPFAM" id="SSF53335">
    <property type="entry name" value="S-adenosyl-L-methionine-dependent methyltransferases"/>
    <property type="match status" value="1"/>
</dbReference>
<gene>
    <name evidence="1" type="ORF">US42_C0004G0037</name>
</gene>
<evidence type="ECO:0000313" key="1">
    <source>
        <dbReference type="EMBL" id="KKQ27898.1"/>
    </source>
</evidence>
<dbReference type="InterPro" id="IPR029063">
    <property type="entry name" value="SAM-dependent_MTases_sf"/>
</dbReference>
<comment type="caution">
    <text evidence="1">The sequence shown here is derived from an EMBL/GenBank/DDBJ whole genome shotgun (WGS) entry which is preliminary data.</text>
</comment>
<sequence>MTPWRELFYKKLKGLKLEGEVLDMGGAVDADYHNLFQKKDGTHIYVLGFDKNYGYDIQADLEKATTLNNNQYDTVLCFNLLEHIFNYENVLQESYRVLKINGQFLLAVPFLFNLHPCPADYWRFSGDCLRKNLEKTGYRNIEVIEIYTGLFETLFQIAYNFYGFNFLRFVFKKIAIFLDLLLGLIGGIKYKNLIKNYPLGYLVKAYK</sequence>
<protein>
    <submittedName>
        <fullName evidence="1">Uncharacterized protein</fullName>
    </submittedName>
</protein>
<dbReference type="Pfam" id="PF13489">
    <property type="entry name" value="Methyltransf_23"/>
    <property type="match status" value="1"/>
</dbReference>
<dbReference type="Proteomes" id="UP000034849">
    <property type="component" value="Unassembled WGS sequence"/>
</dbReference>
<name>A0A0G0G9V7_9BACT</name>
<dbReference type="EMBL" id="LBSX01000004">
    <property type="protein sequence ID" value="KKQ27898.1"/>
    <property type="molecule type" value="Genomic_DNA"/>
</dbReference>
<evidence type="ECO:0000313" key="2">
    <source>
        <dbReference type="Proteomes" id="UP000034849"/>
    </source>
</evidence>
<dbReference type="AlphaFoldDB" id="A0A0G0G9V7"/>